<gene>
    <name evidence="1" type="ORF">C7B46_09765</name>
</gene>
<sequence length="306" mass="33361">MRWYFIGNDAVESPDGQLGIQMASAVADLGQEVSASGLGRGFKPAPRFFGGSRITVGCGQGRRGQILLTTRRVESLHGYQYLVTTDPATASVSAPWAKYLPHPVDPLYFDKRDSGSVFDVTRQLHLEHRPRLVFGGNYHDGPGLSVLLTTARQVINHQGELILLNGLPLRSQLAPVVQHLGLVDVVIFAPLLTTAMEAALLHSADLYVDPTDSGPSSVPLLKALAAGLPAVTWNTREVQEITGGATLLVDRDRGEVWPDAVREALENERLRERMIERGLAVIGQHNSRRVGAQLIEWAKKWGLDDG</sequence>
<dbReference type="Gene3D" id="3.40.50.2000">
    <property type="entry name" value="Glycogen Phosphorylase B"/>
    <property type="match status" value="1"/>
</dbReference>
<evidence type="ECO:0000313" key="2">
    <source>
        <dbReference type="Proteomes" id="UP000242972"/>
    </source>
</evidence>
<dbReference type="EMBL" id="PXYW01000020">
    <property type="protein sequence ID" value="PSR33440.1"/>
    <property type="molecule type" value="Genomic_DNA"/>
</dbReference>
<comment type="caution">
    <text evidence="1">The sequence shown here is derived from an EMBL/GenBank/DDBJ whole genome shotgun (WGS) entry which is preliminary data.</text>
</comment>
<dbReference type="PANTHER" id="PTHR12526:SF637">
    <property type="entry name" value="GLYCOSYLTRANSFERASE EPSF-RELATED"/>
    <property type="match status" value="1"/>
</dbReference>
<accession>A0A2T2XG34</accession>
<protein>
    <recommendedName>
        <fullName evidence="3">Glycosyl transferase family 1 domain-containing protein</fullName>
    </recommendedName>
</protein>
<evidence type="ECO:0000313" key="1">
    <source>
        <dbReference type="EMBL" id="PSR33440.1"/>
    </source>
</evidence>
<dbReference type="PANTHER" id="PTHR12526">
    <property type="entry name" value="GLYCOSYLTRANSFERASE"/>
    <property type="match status" value="1"/>
</dbReference>
<organism evidence="1 2">
    <name type="scientific">Sulfobacillus benefaciens</name>
    <dbReference type="NCBI Taxonomy" id="453960"/>
    <lineage>
        <taxon>Bacteria</taxon>
        <taxon>Bacillati</taxon>
        <taxon>Bacillota</taxon>
        <taxon>Clostridia</taxon>
        <taxon>Eubacteriales</taxon>
        <taxon>Clostridiales Family XVII. Incertae Sedis</taxon>
        <taxon>Sulfobacillus</taxon>
    </lineage>
</organism>
<proteinExistence type="predicted"/>
<dbReference type="Pfam" id="PF13692">
    <property type="entry name" value="Glyco_trans_1_4"/>
    <property type="match status" value="1"/>
</dbReference>
<dbReference type="AlphaFoldDB" id="A0A2T2XG34"/>
<evidence type="ECO:0008006" key="3">
    <source>
        <dbReference type="Google" id="ProtNLM"/>
    </source>
</evidence>
<reference evidence="1 2" key="1">
    <citation type="journal article" date="2014" name="BMC Genomics">
        <title>Comparison of environmental and isolate Sulfobacillus genomes reveals diverse carbon, sulfur, nitrogen, and hydrogen metabolisms.</title>
        <authorList>
            <person name="Justice N.B."/>
            <person name="Norman A."/>
            <person name="Brown C.T."/>
            <person name="Singh A."/>
            <person name="Thomas B.C."/>
            <person name="Banfield J.F."/>
        </authorList>
    </citation>
    <scope>NUCLEOTIDE SEQUENCE [LARGE SCALE GENOMIC DNA]</scope>
    <source>
        <strain evidence="1">AMDSBA4</strain>
    </source>
</reference>
<dbReference type="SUPFAM" id="SSF53756">
    <property type="entry name" value="UDP-Glycosyltransferase/glycogen phosphorylase"/>
    <property type="match status" value="1"/>
</dbReference>
<dbReference type="Proteomes" id="UP000242972">
    <property type="component" value="Unassembled WGS sequence"/>
</dbReference>
<name>A0A2T2XG34_9FIRM</name>